<dbReference type="Pfam" id="PF02673">
    <property type="entry name" value="BacA"/>
    <property type="match status" value="1"/>
</dbReference>
<comment type="subcellular location">
    <subcellularLocation>
        <location evidence="1">Cell membrane</location>
        <topology evidence="1">Multi-pass membrane protein</topology>
    </subcellularLocation>
</comment>
<evidence type="ECO:0000256" key="4">
    <source>
        <dbReference type="ARBA" id="ARBA00021581"/>
    </source>
</evidence>
<organism evidence="13 14">
    <name type="scientific">Thermococcus celericrescens</name>
    <dbReference type="NCBI Taxonomy" id="227598"/>
    <lineage>
        <taxon>Archaea</taxon>
        <taxon>Methanobacteriati</taxon>
        <taxon>Methanobacteriota</taxon>
        <taxon>Thermococci</taxon>
        <taxon>Thermococcales</taxon>
        <taxon>Thermococcaceae</taxon>
        <taxon>Thermococcus</taxon>
    </lineage>
</organism>
<reference evidence="13 14" key="1">
    <citation type="submission" date="2015-10" db="EMBL/GenBank/DDBJ databases">
        <title>Draft genome sequence of Thermococcus celericrescens strain DSM 17994.</title>
        <authorList>
            <person name="Hong S.-J."/>
            <person name="Park C.-E."/>
            <person name="Shin J.-H."/>
        </authorList>
    </citation>
    <scope>NUCLEOTIDE SEQUENCE [LARGE SCALE GENOMIC DNA]</scope>
    <source>
        <strain evidence="13 14">DSM 17994</strain>
    </source>
</reference>
<dbReference type="PANTHER" id="PTHR30622">
    <property type="entry name" value="UNDECAPRENYL-DIPHOSPHATASE"/>
    <property type="match status" value="1"/>
</dbReference>
<protein>
    <recommendedName>
        <fullName evidence="4">Undecaprenyl-diphosphatase</fullName>
        <ecNumber evidence="3">3.6.1.27</ecNumber>
    </recommendedName>
    <alternativeName>
        <fullName evidence="10">Undecaprenyl pyrophosphate phosphatase</fullName>
    </alternativeName>
</protein>
<dbReference type="EC" id="3.6.1.27" evidence="3"/>
<dbReference type="EMBL" id="LLYW01000029">
    <property type="protein sequence ID" value="KUH32804.1"/>
    <property type="molecule type" value="Genomic_DNA"/>
</dbReference>
<sequence length="271" mass="28587">MISPVDYVAPLISGMIIALGSWLPVGPEGHSVTALLGAIAPSYGDYLVPSYLGVTFAVLFYFRELIALGSHNAIKRRLDSDTMYFIYASVFTLLVGYPVLKTVSDAVNPGTSDLINAIAGLGMILVGLLAGTRVRAPLEGIESSIREKKDEATLVDAVISGLAQGIALIGGLSRSGFVLLGLVSTGMDVKRALELSFLVAPVYLVLKLAFMGGWDPELPVALLFAAFLAAFVVSFVTMKLLLKLAGAVGRRAFLVSFGLIAIAVYLMGVVM</sequence>
<dbReference type="Proteomes" id="UP000053462">
    <property type="component" value="Unassembled WGS sequence"/>
</dbReference>
<accession>A0A100XWZ5</accession>
<comment type="similarity">
    <text evidence="2">Belongs to the UppP family.</text>
</comment>
<dbReference type="GO" id="GO:0005886">
    <property type="term" value="C:plasma membrane"/>
    <property type="evidence" value="ECO:0007669"/>
    <property type="project" value="UniProtKB-SubCell"/>
</dbReference>
<feature type="transmembrane region" description="Helical" evidence="12">
    <location>
        <begin position="112"/>
        <end position="131"/>
    </location>
</feature>
<feature type="transmembrane region" description="Helical" evidence="12">
    <location>
        <begin position="222"/>
        <end position="242"/>
    </location>
</feature>
<evidence type="ECO:0000256" key="6">
    <source>
        <dbReference type="ARBA" id="ARBA00022692"/>
    </source>
</evidence>
<feature type="transmembrane region" description="Helical" evidence="12">
    <location>
        <begin position="83"/>
        <end position="100"/>
    </location>
</feature>
<keyword evidence="9 12" id="KW-0472">Membrane</keyword>
<proteinExistence type="inferred from homology"/>
<evidence type="ECO:0000256" key="5">
    <source>
        <dbReference type="ARBA" id="ARBA00022475"/>
    </source>
</evidence>
<keyword evidence="6 12" id="KW-0812">Transmembrane</keyword>
<dbReference type="PANTHER" id="PTHR30622:SF2">
    <property type="entry name" value="UNDECAPRENYL-DIPHOSPHATASE"/>
    <property type="match status" value="1"/>
</dbReference>
<keyword evidence="7" id="KW-0378">Hydrolase</keyword>
<keyword evidence="8 12" id="KW-1133">Transmembrane helix</keyword>
<comment type="caution">
    <text evidence="13">The sequence shown here is derived from an EMBL/GenBank/DDBJ whole genome shotgun (WGS) entry which is preliminary data.</text>
</comment>
<feature type="transmembrane region" description="Helical" evidence="12">
    <location>
        <begin position="7"/>
        <end position="26"/>
    </location>
</feature>
<feature type="transmembrane region" description="Helical" evidence="12">
    <location>
        <begin position="46"/>
        <end position="62"/>
    </location>
</feature>
<gene>
    <name evidence="13" type="ORF">APY94_08445</name>
</gene>
<evidence type="ECO:0000313" key="14">
    <source>
        <dbReference type="Proteomes" id="UP000053462"/>
    </source>
</evidence>
<feature type="transmembrane region" description="Helical" evidence="12">
    <location>
        <begin position="248"/>
        <end position="270"/>
    </location>
</feature>
<evidence type="ECO:0000256" key="1">
    <source>
        <dbReference type="ARBA" id="ARBA00004651"/>
    </source>
</evidence>
<dbReference type="GO" id="GO:0050380">
    <property type="term" value="F:undecaprenyl-diphosphatase activity"/>
    <property type="evidence" value="ECO:0007669"/>
    <property type="project" value="UniProtKB-EC"/>
</dbReference>
<dbReference type="RefSeq" id="WP_058939214.1">
    <property type="nucleotide sequence ID" value="NZ_LLYW01000029.1"/>
</dbReference>
<evidence type="ECO:0000256" key="9">
    <source>
        <dbReference type="ARBA" id="ARBA00023136"/>
    </source>
</evidence>
<evidence type="ECO:0000256" key="10">
    <source>
        <dbReference type="ARBA" id="ARBA00032707"/>
    </source>
</evidence>
<evidence type="ECO:0000256" key="2">
    <source>
        <dbReference type="ARBA" id="ARBA00010621"/>
    </source>
</evidence>
<dbReference type="STRING" id="227598.APY94_08445"/>
<evidence type="ECO:0000256" key="3">
    <source>
        <dbReference type="ARBA" id="ARBA00012374"/>
    </source>
</evidence>
<feature type="transmembrane region" description="Helical" evidence="12">
    <location>
        <begin position="192"/>
        <end position="210"/>
    </location>
</feature>
<evidence type="ECO:0000256" key="8">
    <source>
        <dbReference type="ARBA" id="ARBA00022989"/>
    </source>
</evidence>
<evidence type="ECO:0000256" key="11">
    <source>
        <dbReference type="ARBA" id="ARBA00047594"/>
    </source>
</evidence>
<dbReference type="InterPro" id="IPR003824">
    <property type="entry name" value="UppP"/>
</dbReference>
<name>A0A100XWZ5_9EURY</name>
<keyword evidence="14" id="KW-1185">Reference proteome</keyword>
<evidence type="ECO:0000313" key="13">
    <source>
        <dbReference type="EMBL" id="KUH32804.1"/>
    </source>
</evidence>
<keyword evidence="5" id="KW-1003">Cell membrane</keyword>
<dbReference type="AlphaFoldDB" id="A0A100XWZ5"/>
<evidence type="ECO:0000256" key="12">
    <source>
        <dbReference type="SAM" id="Phobius"/>
    </source>
</evidence>
<comment type="catalytic activity">
    <reaction evidence="11">
        <text>di-trans,octa-cis-undecaprenyl diphosphate + H2O = di-trans,octa-cis-undecaprenyl phosphate + phosphate + H(+)</text>
        <dbReference type="Rhea" id="RHEA:28094"/>
        <dbReference type="ChEBI" id="CHEBI:15377"/>
        <dbReference type="ChEBI" id="CHEBI:15378"/>
        <dbReference type="ChEBI" id="CHEBI:43474"/>
        <dbReference type="ChEBI" id="CHEBI:58405"/>
        <dbReference type="ChEBI" id="CHEBI:60392"/>
        <dbReference type="EC" id="3.6.1.27"/>
    </reaction>
</comment>
<evidence type="ECO:0000256" key="7">
    <source>
        <dbReference type="ARBA" id="ARBA00022801"/>
    </source>
</evidence>
<dbReference type="OrthoDB" id="65864at2157"/>